<organism evidence="2 3">
    <name type="scientific">Lysobacter gummosus</name>
    <dbReference type="NCBI Taxonomy" id="262324"/>
    <lineage>
        <taxon>Bacteria</taxon>
        <taxon>Pseudomonadati</taxon>
        <taxon>Pseudomonadota</taxon>
        <taxon>Gammaproteobacteria</taxon>
        <taxon>Lysobacterales</taxon>
        <taxon>Lysobacteraceae</taxon>
        <taxon>Lysobacter</taxon>
    </lineage>
</organism>
<protein>
    <submittedName>
        <fullName evidence="2">Uncharacterized protein</fullName>
    </submittedName>
</protein>
<dbReference type="RefSeq" id="WP_057945139.1">
    <property type="nucleotide sequence ID" value="NZ_CP011131.1"/>
</dbReference>
<evidence type="ECO:0000256" key="1">
    <source>
        <dbReference type="SAM" id="SignalP"/>
    </source>
</evidence>
<dbReference type="Proteomes" id="UP000829194">
    <property type="component" value="Chromosome"/>
</dbReference>
<feature type="chain" id="PRO_5046682104" evidence="1">
    <location>
        <begin position="24"/>
        <end position="152"/>
    </location>
</feature>
<evidence type="ECO:0000313" key="3">
    <source>
        <dbReference type="Proteomes" id="UP000829194"/>
    </source>
</evidence>
<keyword evidence="1" id="KW-0732">Signal</keyword>
<sequence>MRVSITAAALALAAALAAPCAFAQAITFPSPAFRGGNTDWRVVLTTDSTLNVVYALTVPEAKKLLNGPLDQTAAPQGQYQLVGVIGQEKTGLKVQIAPVKLGQVCKDNKGNTGGKYGPYTYAIMVTPAAKNAGPDHKAWPALWYGCGNFTLD</sequence>
<feature type="signal peptide" evidence="1">
    <location>
        <begin position="1"/>
        <end position="23"/>
    </location>
</feature>
<reference evidence="2 3" key="1">
    <citation type="submission" date="2022-03" db="EMBL/GenBank/DDBJ databases">
        <title>Complete genome sequence of Lysobacter capsici VKM B-2533 and Lysobacter gummosus 10.1.1, promising sources of lytic agents.</title>
        <authorList>
            <person name="Tarlachkov S.V."/>
            <person name="Kudryakova I.V."/>
            <person name="Afoshin A.S."/>
            <person name="Leontyevskaya E.A."/>
            <person name="Leontyevskaya N.V."/>
        </authorList>
    </citation>
    <scope>NUCLEOTIDE SEQUENCE [LARGE SCALE GENOMIC DNA]</scope>
    <source>
        <strain evidence="2 3">10.1.1</strain>
    </source>
</reference>
<proteinExistence type="predicted"/>
<keyword evidence="3" id="KW-1185">Reference proteome</keyword>
<dbReference type="EMBL" id="CP093547">
    <property type="protein sequence ID" value="UNP29690.1"/>
    <property type="molecule type" value="Genomic_DNA"/>
</dbReference>
<accession>A0ABY3XEF4</accession>
<gene>
    <name evidence="2" type="ORF">MOV92_25100</name>
</gene>
<evidence type="ECO:0000313" key="2">
    <source>
        <dbReference type="EMBL" id="UNP29690.1"/>
    </source>
</evidence>
<name>A0ABY3XEF4_9GAMM</name>